<accession>A0A2T7A7V1</accession>
<evidence type="ECO:0000313" key="2">
    <source>
        <dbReference type="EMBL" id="PUU83785.1"/>
    </source>
</evidence>
<feature type="compositionally biased region" description="Low complexity" evidence="1">
    <location>
        <begin position="101"/>
        <end position="116"/>
    </location>
</feature>
<dbReference type="AlphaFoldDB" id="A0A2T7A7V1"/>
<dbReference type="Proteomes" id="UP000244722">
    <property type="component" value="Unassembled WGS sequence"/>
</dbReference>
<dbReference type="EMBL" id="NESQ01000007">
    <property type="protein sequence ID" value="PUU83785.1"/>
    <property type="molecule type" value="Genomic_DNA"/>
</dbReference>
<reference evidence="2 3" key="1">
    <citation type="submission" date="2017-04" db="EMBL/GenBank/DDBJ databases">
        <title>Draft genome sequence of Tuber borchii Vittad., a whitish edible truffle.</title>
        <authorList>
            <consortium name="DOE Joint Genome Institute"/>
            <person name="Murat C."/>
            <person name="Kuo A."/>
            <person name="Barry K.W."/>
            <person name="Clum A."/>
            <person name="Dockter R.B."/>
            <person name="Fauchery L."/>
            <person name="Iotti M."/>
            <person name="Kohler A."/>
            <person name="Labutti K."/>
            <person name="Lindquist E.A."/>
            <person name="Lipzen A."/>
            <person name="Ohm R.A."/>
            <person name="Wang M."/>
            <person name="Grigoriev I.V."/>
            <person name="Zambonelli A."/>
            <person name="Martin F.M."/>
        </authorList>
    </citation>
    <scope>NUCLEOTIDE SEQUENCE [LARGE SCALE GENOMIC DNA]</scope>
    <source>
        <strain evidence="2 3">Tbo3840</strain>
    </source>
</reference>
<feature type="region of interest" description="Disordered" evidence="1">
    <location>
        <begin position="83"/>
        <end position="156"/>
    </location>
</feature>
<gene>
    <name evidence="2" type="ORF">B9Z19DRAFT_1104924</name>
</gene>
<sequence>MASFGVKRPFHQDFCLSHKYTEHTHSAYDMSLWVLTQPHLAPGLPIVSSQSHQSSHQTDPTSSPRLYHPVPQTRLRSIPRTTYINNPEISPPADVTANSRPHQTPTHTGTPHPSVHFRTPICAPTSPITPAKAARIPRSHLVTPPETRSGRHPIHR</sequence>
<protein>
    <submittedName>
        <fullName evidence="2">Uncharacterized protein</fullName>
    </submittedName>
</protein>
<evidence type="ECO:0000256" key="1">
    <source>
        <dbReference type="SAM" id="MobiDB-lite"/>
    </source>
</evidence>
<keyword evidence="3" id="KW-1185">Reference proteome</keyword>
<name>A0A2T7A7V1_TUBBO</name>
<organism evidence="2 3">
    <name type="scientific">Tuber borchii</name>
    <name type="common">White truffle</name>
    <dbReference type="NCBI Taxonomy" id="42251"/>
    <lineage>
        <taxon>Eukaryota</taxon>
        <taxon>Fungi</taxon>
        <taxon>Dikarya</taxon>
        <taxon>Ascomycota</taxon>
        <taxon>Pezizomycotina</taxon>
        <taxon>Pezizomycetes</taxon>
        <taxon>Pezizales</taxon>
        <taxon>Tuberaceae</taxon>
        <taxon>Tuber</taxon>
    </lineage>
</organism>
<feature type="compositionally biased region" description="Low complexity" evidence="1">
    <location>
        <begin position="48"/>
        <end position="64"/>
    </location>
</feature>
<evidence type="ECO:0000313" key="3">
    <source>
        <dbReference type="Proteomes" id="UP000244722"/>
    </source>
</evidence>
<feature type="region of interest" description="Disordered" evidence="1">
    <location>
        <begin position="45"/>
        <end position="69"/>
    </location>
</feature>
<proteinExistence type="predicted"/>
<comment type="caution">
    <text evidence="2">The sequence shown here is derived from an EMBL/GenBank/DDBJ whole genome shotgun (WGS) entry which is preliminary data.</text>
</comment>